<name>A0A183FA49_HELPZ</name>
<dbReference type="EMBL" id="UZAH01006133">
    <property type="protein sequence ID" value="VDO30456.1"/>
    <property type="molecule type" value="Genomic_DNA"/>
</dbReference>
<reference evidence="2 3" key="1">
    <citation type="submission" date="2018-11" db="EMBL/GenBank/DDBJ databases">
        <authorList>
            <consortium name="Pathogen Informatics"/>
        </authorList>
    </citation>
    <scope>NUCLEOTIDE SEQUENCE [LARGE SCALE GENOMIC DNA]</scope>
</reference>
<gene>
    <name evidence="2" type="ORF">HPBE_LOCUS3044</name>
</gene>
<sequence length="68" mass="8492">MDQHLRIRKHQELSKLMPLRVKVTRRRVKRRRITRNRRTSWSFPSSMHLRRAPPQSQRRRKSRKDAVH</sequence>
<feature type="region of interest" description="Disordered" evidence="1">
    <location>
        <begin position="30"/>
        <end position="68"/>
    </location>
</feature>
<organism evidence="3 4">
    <name type="scientific">Heligmosomoides polygyrus</name>
    <name type="common">Parasitic roundworm</name>
    <dbReference type="NCBI Taxonomy" id="6339"/>
    <lineage>
        <taxon>Eukaryota</taxon>
        <taxon>Metazoa</taxon>
        <taxon>Ecdysozoa</taxon>
        <taxon>Nematoda</taxon>
        <taxon>Chromadorea</taxon>
        <taxon>Rhabditida</taxon>
        <taxon>Rhabditina</taxon>
        <taxon>Rhabditomorpha</taxon>
        <taxon>Strongyloidea</taxon>
        <taxon>Heligmosomidae</taxon>
        <taxon>Heligmosomoides</taxon>
    </lineage>
</organism>
<proteinExistence type="predicted"/>
<accession>A0A183FA49</accession>
<evidence type="ECO:0000313" key="2">
    <source>
        <dbReference type="EMBL" id="VDO30456.1"/>
    </source>
</evidence>
<protein>
    <submittedName>
        <fullName evidence="2 4">Uncharacterized protein</fullName>
    </submittedName>
</protein>
<dbReference type="Proteomes" id="UP000050761">
    <property type="component" value="Unassembled WGS sequence"/>
</dbReference>
<feature type="compositionally biased region" description="Basic residues" evidence="1">
    <location>
        <begin position="57"/>
        <end position="68"/>
    </location>
</feature>
<accession>A0A3P7U7M9</accession>
<reference evidence="4" key="2">
    <citation type="submission" date="2019-09" db="UniProtKB">
        <authorList>
            <consortium name="WormBaseParasite"/>
        </authorList>
    </citation>
    <scope>IDENTIFICATION</scope>
</reference>
<evidence type="ECO:0000313" key="4">
    <source>
        <dbReference type="WBParaSite" id="HPBE_0000304101-mRNA-1"/>
    </source>
</evidence>
<evidence type="ECO:0000256" key="1">
    <source>
        <dbReference type="SAM" id="MobiDB-lite"/>
    </source>
</evidence>
<dbReference type="WBParaSite" id="HPBE_0000304101-mRNA-1">
    <property type="protein sequence ID" value="HPBE_0000304101-mRNA-1"/>
    <property type="gene ID" value="HPBE_0000304101"/>
</dbReference>
<evidence type="ECO:0000313" key="3">
    <source>
        <dbReference type="Proteomes" id="UP000050761"/>
    </source>
</evidence>
<keyword evidence="3" id="KW-1185">Reference proteome</keyword>
<dbReference type="AlphaFoldDB" id="A0A183FA49"/>